<evidence type="ECO:0000313" key="2">
    <source>
        <dbReference type="Proteomes" id="UP001054889"/>
    </source>
</evidence>
<reference evidence="1" key="2">
    <citation type="submission" date="2021-12" db="EMBL/GenBank/DDBJ databases">
        <title>Resequencing data analysis of finger millet.</title>
        <authorList>
            <person name="Hatakeyama M."/>
            <person name="Aluri S."/>
            <person name="Balachadran M.T."/>
            <person name="Sivarajan S.R."/>
            <person name="Poveda L."/>
            <person name="Shimizu-Inatsugi R."/>
            <person name="Schlapbach R."/>
            <person name="Sreeman S.M."/>
            <person name="Shimizu K.K."/>
        </authorList>
    </citation>
    <scope>NUCLEOTIDE SEQUENCE</scope>
</reference>
<proteinExistence type="predicted"/>
<organism evidence="1 2">
    <name type="scientific">Eleusine coracana subsp. coracana</name>
    <dbReference type="NCBI Taxonomy" id="191504"/>
    <lineage>
        <taxon>Eukaryota</taxon>
        <taxon>Viridiplantae</taxon>
        <taxon>Streptophyta</taxon>
        <taxon>Embryophyta</taxon>
        <taxon>Tracheophyta</taxon>
        <taxon>Spermatophyta</taxon>
        <taxon>Magnoliopsida</taxon>
        <taxon>Liliopsida</taxon>
        <taxon>Poales</taxon>
        <taxon>Poaceae</taxon>
        <taxon>PACMAD clade</taxon>
        <taxon>Chloridoideae</taxon>
        <taxon>Cynodonteae</taxon>
        <taxon>Eleusininae</taxon>
        <taxon>Eleusine</taxon>
    </lineage>
</organism>
<accession>A0AAV5CPI3</accession>
<dbReference type="EMBL" id="BQKI01000008">
    <property type="protein sequence ID" value="GJM99784.1"/>
    <property type="molecule type" value="Genomic_DNA"/>
</dbReference>
<comment type="caution">
    <text evidence="1">The sequence shown here is derived from an EMBL/GenBank/DDBJ whole genome shotgun (WGS) entry which is preliminary data.</text>
</comment>
<sequence length="498" mass="56309">MECSSLYLAITCEATSMRCERIRNGLRRSLFLIQNMVESLLANQVADIHNDLGSLKFIVDPAEEEAGKAILEMLRQPEATQELELQTFLLAASKLNLMSPKAILTERRAIKKLLDKISGTDPKKEAILKYFMYLVRKYGKNINTKNGPKKLNQNVNGSVNTGLDVSGIRTQECFTSTDSELQSKAAKDLKNVLNHENQIWHSMVSNGFLGAFHEFLKNDSGRYTMQALKTGIQFFLAFISSGRVEYCSQVMKEGVVPALVDLLVNGTRDAKNCSRERYWTGLQRRIGEGLRRYLARKGKAGLFVPQQYTTYPAMRRATGTDIEQYFTYLPGLAELVTAPYRYREDIVPEFYATLSVARNCLEIWFLYRGEPQRLTREDLIATLGLLTSDFQLYKSTYGTLVPPHKSQGGTLPSDEMVSIAFPPPHTLGFERGPTRLTAEAKVVRAIVTRTIIPQSGYREEFTLLHQWAVAAILRKQPFDLADLFIAEMEEVISERVRG</sequence>
<dbReference type="InterPro" id="IPR016024">
    <property type="entry name" value="ARM-type_fold"/>
</dbReference>
<evidence type="ECO:0000313" key="1">
    <source>
        <dbReference type="EMBL" id="GJM99784.1"/>
    </source>
</evidence>
<reference evidence="1" key="1">
    <citation type="journal article" date="2018" name="DNA Res.">
        <title>Multiple hybrid de novo genome assembly of finger millet, an orphan allotetraploid crop.</title>
        <authorList>
            <person name="Hatakeyama M."/>
            <person name="Aluri S."/>
            <person name="Balachadran M.T."/>
            <person name="Sivarajan S.R."/>
            <person name="Patrignani A."/>
            <person name="Gruter S."/>
            <person name="Poveda L."/>
            <person name="Shimizu-Inatsugi R."/>
            <person name="Baeten J."/>
            <person name="Francoijs K.J."/>
            <person name="Nataraja K.N."/>
            <person name="Reddy Y.A.N."/>
            <person name="Phadnis S."/>
            <person name="Ravikumar R.L."/>
            <person name="Schlapbach R."/>
            <person name="Sreeman S.M."/>
            <person name="Shimizu K.K."/>
        </authorList>
    </citation>
    <scope>NUCLEOTIDE SEQUENCE</scope>
</reference>
<gene>
    <name evidence="1" type="primary">ga16918</name>
    <name evidence="1" type="ORF">PR202_ga16918</name>
</gene>
<dbReference type="Gene3D" id="1.25.10.10">
    <property type="entry name" value="Leucine-rich Repeat Variant"/>
    <property type="match status" value="1"/>
</dbReference>
<protein>
    <submittedName>
        <fullName evidence="1">Uncharacterized protein</fullName>
    </submittedName>
</protein>
<dbReference type="InterPro" id="IPR011989">
    <property type="entry name" value="ARM-like"/>
</dbReference>
<keyword evidence="2" id="KW-1185">Reference proteome</keyword>
<dbReference type="SUPFAM" id="SSF48371">
    <property type="entry name" value="ARM repeat"/>
    <property type="match status" value="1"/>
</dbReference>
<dbReference type="Proteomes" id="UP001054889">
    <property type="component" value="Unassembled WGS sequence"/>
</dbReference>
<dbReference type="AlphaFoldDB" id="A0AAV5CPI3"/>
<name>A0AAV5CPI3_ELECO</name>